<reference evidence="22" key="2">
    <citation type="submission" date="2023-06" db="EMBL/GenBank/DDBJ databases">
        <authorList>
            <consortium name="Lawrence Berkeley National Laboratory"/>
            <person name="Mondo S.J."/>
            <person name="Hensen N."/>
            <person name="Bonometti L."/>
            <person name="Westerberg I."/>
            <person name="Brannstrom I.O."/>
            <person name="Guillou S."/>
            <person name="Cros-Aarteil S."/>
            <person name="Calhoun S."/>
            <person name="Haridas S."/>
            <person name="Kuo A."/>
            <person name="Pangilinan J."/>
            <person name="Riley R."/>
            <person name="Labutti K."/>
            <person name="Andreopoulos B."/>
            <person name="Lipzen A."/>
            <person name="Chen C."/>
            <person name="Yanf M."/>
            <person name="Daum C."/>
            <person name="Ng V."/>
            <person name="Clum A."/>
            <person name="Steindorff A."/>
            <person name="Ohm R."/>
            <person name="Martin F."/>
            <person name="Silar P."/>
            <person name="Natvig D."/>
            <person name="Lalanne C."/>
            <person name="Gautier V."/>
            <person name="Ament-Velasquez S.L."/>
            <person name="Kruys A."/>
            <person name="Hutchinson M.I."/>
            <person name="Powell A.J."/>
            <person name="Barry K."/>
            <person name="Miller A.N."/>
            <person name="Grigoriev I.V."/>
            <person name="Debuchy R."/>
            <person name="Gladieux P."/>
            <person name="Thoren M.H."/>
            <person name="Johannesson H."/>
        </authorList>
    </citation>
    <scope>NUCLEOTIDE SEQUENCE</scope>
    <source>
        <strain evidence="22">PSN324</strain>
    </source>
</reference>
<dbReference type="SUPFAM" id="SSF53697">
    <property type="entry name" value="SIS domain"/>
    <property type="match status" value="1"/>
</dbReference>
<dbReference type="GO" id="GO:0005737">
    <property type="term" value="C:cytoplasm"/>
    <property type="evidence" value="ECO:0007669"/>
    <property type="project" value="UniProtKB-SubCell"/>
</dbReference>
<evidence type="ECO:0000256" key="13">
    <source>
        <dbReference type="ARBA" id="ARBA00022840"/>
    </source>
</evidence>
<evidence type="ECO:0000256" key="6">
    <source>
        <dbReference type="ARBA" id="ARBA00006914"/>
    </source>
</evidence>
<gene>
    <name evidence="22" type="ORF">QBC42DRAFT_303364</name>
</gene>
<dbReference type="InterPro" id="IPR035490">
    <property type="entry name" value="GlmS/FrlB_SIS"/>
</dbReference>
<evidence type="ECO:0000256" key="17">
    <source>
        <dbReference type="ARBA" id="ARBA00029805"/>
    </source>
</evidence>
<keyword evidence="11" id="KW-0677">Repeat</keyword>
<evidence type="ECO:0000256" key="5">
    <source>
        <dbReference type="ARBA" id="ARBA00004775"/>
    </source>
</evidence>
<comment type="subcellular location">
    <subcellularLocation>
        <location evidence="4">Cytoplasm</location>
    </subcellularLocation>
    <subcellularLocation>
        <location evidence="3">Nucleus</location>
    </subcellularLocation>
</comment>
<dbReference type="AlphaFoldDB" id="A0AAV9I0J7"/>
<evidence type="ECO:0000256" key="1">
    <source>
        <dbReference type="ARBA" id="ARBA00001031"/>
    </source>
</evidence>
<dbReference type="SUPFAM" id="SSF56235">
    <property type="entry name" value="N-terminal nucleophile aminohydrolases (Ntn hydrolases)"/>
    <property type="match status" value="1"/>
</dbReference>
<dbReference type="Gene3D" id="2.40.50.140">
    <property type="entry name" value="Nucleic acid-binding proteins"/>
    <property type="match status" value="1"/>
</dbReference>
<keyword evidence="13" id="KW-0067">ATP-binding</keyword>
<evidence type="ECO:0000313" key="22">
    <source>
        <dbReference type="EMBL" id="KAK4465474.1"/>
    </source>
</evidence>
<dbReference type="PANTHER" id="PTHR10937">
    <property type="entry name" value="GLUCOSAMINE--FRUCTOSE-6-PHOSPHATE AMINOTRANSFERASE, ISOMERIZING"/>
    <property type="match status" value="1"/>
</dbReference>
<evidence type="ECO:0000256" key="12">
    <source>
        <dbReference type="ARBA" id="ARBA00022741"/>
    </source>
</evidence>
<dbReference type="FunFam" id="1.10.8.60:FF:000008">
    <property type="entry name" value="26S protease regulatory subunit 10B"/>
    <property type="match status" value="1"/>
</dbReference>
<dbReference type="PANTHER" id="PTHR10937:SF0">
    <property type="entry name" value="GLUTAMINE--FRUCTOSE-6-PHOSPHATE TRANSAMINASE (ISOMERIZING)"/>
    <property type="match status" value="1"/>
</dbReference>
<dbReference type="Pfam" id="PF00004">
    <property type="entry name" value="AAA"/>
    <property type="match status" value="1"/>
</dbReference>
<feature type="domain" description="Glutamine amidotransferase type-2" evidence="20">
    <location>
        <begin position="412"/>
        <end position="717"/>
    </location>
</feature>
<evidence type="ECO:0000256" key="16">
    <source>
        <dbReference type="ARBA" id="ARBA00023242"/>
    </source>
</evidence>
<comment type="caution">
    <text evidence="22">The sequence shown here is derived from an EMBL/GenBank/DDBJ whole genome shotgun (WGS) entry which is preliminary data.</text>
</comment>
<dbReference type="GO" id="GO:0006002">
    <property type="term" value="P:fructose 6-phosphate metabolic process"/>
    <property type="evidence" value="ECO:0007669"/>
    <property type="project" value="TreeGrafter"/>
</dbReference>
<keyword evidence="15" id="KW-0315">Glutamine amidotransferase</keyword>
<dbReference type="CDD" id="cd00714">
    <property type="entry name" value="GFAT"/>
    <property type="match status" value="1"/>
</dbReference>
<dbReference type="GO" id="GO:0006508">
    <property type="term" value="P:proteolysis"/>
    <property type="evidence" value="ECO:0007669"/>
    <property type="project" value="UniProtKB-KW"/>
</dbReference>
<dbReference type="Gene3D" id="3.40.50.300">
    <property type="entry name" value="P-loop containing nucleotide triphosphate hydrolases"/>
    <property type="match status" value="1"/>
</dbReference>
<name>A0AAV9I0J7_9PEZI</name>
<dbReference type="Pfam" id="PF16450">
    <property type="entry name" value="Prot_ATP_ID_OB_C"/>
    <property type="match status" value="1"/>
</dbReference>
<comment type="function">
    <text evidence="2">Involved in amino sugar synthesis (formation of chitin, supplies the amino sugars of asparagine-linked oligosaccharides of glycoproteins).</text>
</comment>
<evidence type="ECO:0000256" key="10">
    <source>
        <dbReference type="ARBA" id="ARBA00022679"/>
    </source>
</evidence>
<evidence type="ECO:0000259" key="20">
    <source>
        <dbReference type="PROSITE" id="PS51278"/>
    </source>
</evidence>
<dbReference type="Gene3D" id="3.60.20.10">
    <property type="entry name" value="Glutamine Phosphoribosylpyrophosphate, subunit 1, domain 1"/>
    <property type="match status" value="1"/>
</dbReference>
<dbReference type="InterPro" id="IPR003593">
    <property type="entry name" value="AAA+_ATPase"/>
</dbReference>
<dbReference type="InterPro" id="IPR027417">
    <property type="entry name" value="P-loop_NTPase"/>
</dbReference>
<dbReference type="Gene3D" id="3.40.50.10490">
    <property type="entry name" value="Glucose-6-phosphate isomerase like protein, domain 1"/>
    <property type="match status" value="2"/>
</dbReference>
<dbReference type="Gene3D" id="1.10.8.60">
    <property type="match status" value="1"/>
</dbReference>
<keyword evidence="22" id="KW-0378">Hydrolase</keyword>
<dbReference type="InterPro" id="IPR012340">
    <property type="entry name" value="NA-bd_OB-fold"/>
</dbReference>
<dbReference type="SMART" id="SM00382">
    <property type="entry name" value="AAA"/>
    <property type="match status" value="1"/>
</dbReference>
<dbReference type="GO" id="GO:0006047">
    <property type="term" value="P:UDP-N-acetylglucosamine metabolic process"/>
    <property type="evidence" value="ECO:0007669"/>
    <property type="project" value="TreeGrafter"/>
</dbReference>
<sequence length="1112" mass="123809">MADQEREHALASYRQKLIESREWETKLKNLRLEIKDLQKEFDRTEENIKALQSVGQIIGEVLKQLDEERFIVKASSGPRYVVGCRSKVDKAKLKQGTRVALDMTTLTIMRMLPREVDPLVYNMSLEDPGQVSFGGIGGLNDQIRELREVIELPLKNPELFLRVGIKPPKGVLLYGPPGTGKTLLARAVASSLETNFLKVVASAIVDKYIGESARLIREMFGYAKEHEPCIIFMDEIDAIGGRRFSEGTSADREIQRTLMELLNQLDGFDYLGKTKIIMATNRPDTLDPALLRAGRLDRKIEIPLPNEVGRLEILKIHAAGVAKDGEIDFETVVKMSDGLNGADLRNVVTEAGLFAIKADRDAINQDDFNKAVRKVSETKKLEGKLEYQKFNQSPGCALAYSFGGGMGSRWEGGIFGYINYLVEKDRKFIVDTLINGLSRLEYRGYDSAGLAIDGDKKKEVFAYKEVGKVAKLKALIDESELDLTKVFDSHCGIAHTRWATHGPPSRINCHPHRSDPNWEFSIVHNGIITNYKELKVLLESKGFRFETETDTECIAKLAKYLYDQHPSVGFTDLAKAVINELEGAYGLLIKSVHYPHEVIAARKGSPLVIGVKTQRRMKVDFVDVEYADENSPLPAETASQNVALKKSSGDFLAPNGLLGAAADKSLLHRSQSRAFMTDDGLPMPTEFFLSSDPSAIVEHTKKVMYLEDDDIAHIHEGSLNIHRLKKADGSSNVRTIQTLELELQEIMKGKFEHFMQKEIFEQPESVVNTMRGRLDIANKTVTLGGLRSYISTIRRCRRIIFIACGTSYHSCMAVRGVFEELAEIPIAVELASDFLDRQAPVFRDDTCVFVSQSGETADSLMALRYCLERGALTVGIVNVVGSSISLLTHCGVHVNAGPEIGVASTKAYTSQFIAMVMFALSLSEDRASKRQRREEIMEGLGKISDQIKSILQQDQLIKSLCEKTFKNQKSLLLLGRGSQFSTALEGALKIKEISYLHCEAVMSGELKHGVLALVDENLPIIMLLTRDSLFKKSLNAYQQVIARGGKPIVICNSDDEEFKSNQADRIEIPKTVDVLQGILNVIPLQLIAYWLAVLEGLNVDFPRNLAKSVTVE</sequence>
<evidence type="ECO:0000256" key="14">
    <source>
        <dbReference type="ARBA" id="ARBA00022942"/>
    </source>
</evidence>
<evidence type="ECO:0000256" key="3">
    <source>
        <dbReference type="ARBA" id="ARBA00004123"/>
    </source>
</evidence>
<dbReference type="Pfam" id="PF13522">
    <property type="entry name" value="GATase_6"/>
    <property type="match status" value="1"/>
</dbReference>
<evidence type="ECO:0000256" key="19">
    <source>
        <dbReference type="SAM" id="Coils"/>
    </source>
</evidence>
<feature type="coiled-coil region" evidence="19">
    <location>
        <begin position="13"/>
        <end position="54"/>
    </location>
</feature>
<dbReference type="GO" id="GO:0016887">
    <property type="term" value="F:ATP hydrolysis activity"/>
    <property type="evidence" value="ECO:0007669"/>
    <property type="project" value="InterPro"/>
</dbReference>
<dbReference type="GO" id="GO:0008233">
    <property type="term" value="F:peptidase activity"/>
    <property type="evidence" value="ECO:0007669"/>
    <property type="project" value="UniProtKB-KW"/>
</dbReference>
<keyword evidence="19" id="KW-0175">Coiled coil</keyword>
<dbReference type="InterPro" id="IPR017932">
    <property type="entry name" value="GATase_2_dom"/>
</dbReference>
<keyword evidence="16" id="KW-0539">Nucleus</keyword>
<evidence type="ECO:0000256" key="15">
    <source>
        <dbReference type="ARBA" id="ARBA00022962"/>
    </source>
</evidence>
<evidence type="ECO:0000256" key="8">
    <source>
        <dbReference type="ARBA" id="ARBA00022490"/>
    </source>
</evidence>
<reference evidence="22" key="1">
    <citation type="journal article" date="2023" name="Mol. Phylogenet. Evol.">
        <title>Genome-scale phylogeny and comparative genomics of the fungal order Sordariales.</title>
        <authorList>
            <person name="Hensen N."/>
            <person name="Bonometti L."/>
            <person name="Westerberg I."/>
            <person name="Brannstrom I.O."/>
            <person name="Guillou S."/>
            <person name="Cros-Aarteil S."/>
            <person name="Calhoun S."/>
            <person name="Haridas S."/>
            <person name="Kuo A."/>
            <person name="Mondo S."/>
            <person name="Pangilinan J."/>
            <person name="Riley R."/>
            <person name="LaButti K."/>
            <person name="Andreopoulos B."/>
            <person name="Lipzen A."/>
            <person name="Chen C."/>
            <person name="Yan M."/>
            <person name="Daum C."/>
            <person name="Ng V."/>
            <person name="Clum A."/>
            <person name="Steindorff A."/>
            <person name="Ohm R.A."/>
            <person name="Martin F."/>
            <person name="Silar P."/>
            <person name="Natvig D.O."/>
            <person name="Lalanne C."/>
            <person name="Gautier V."/>
            <person name="Ament-Velasquez S.L."/>
            <person name="Kruys A."/>
            <person name="Hutchinson M.I."/>
            <person name="Powell A.J."/>
            <person name="Barry K."/>
            <person name="Miller A.N."/>
            <person name="Grigoriev I.V."/>
            <person name="Debuchy R."/>
            <person name="Gladieux P."/>
            <person name="Hiltunen Thoren M."/>
            <person name="Johannesson H."/>
        </authorList>
    </citation>
    <scope>NUCLEOTIDE SEQUENCE</scope>
    <source>
        <strain evidence="22">PSN324</strain>
    </source>
</reference>
<keyword evidence="9" id="KW-0032">Aminotransferase</keyword>
<protein>
    <recommendedName>
        <fullName evidence="7">glutamine--fructose-6-phosphate transaminase (isomerizing)</fullName>
        <ecNumber evidence="7">2.6.1.16</ecNumber>
    </recommendedName>
    <alternativeName>
        <fullName evidence="18">D-fructose-6-phosphate amidotransferase</fullName>
    </alternativeName>
    <alternativeName>
        <fullName evidence="17">Hexosephosphate aminotransferase</fullName>
    </alternativeName>
</protein>
<evidence type="ECO:0000256" key="9">
    <source>
        <dbReference type="ARBA" id="ARBA00022576"/>
    </source>
</evidence>
<dbReference type="InterPro" id="IPR029055">
    <property type="entry name" value="Ntn_hydrolases_N"/>
</dbReference>
<evidence type="ECO:0000256" key="11">
    <source>
        <dbReference type="ARBA" id="ARBA00022737"/>
    </source>
</evidence>
<dbReference type="Pfam" id="PF17862">
    <property type="entry name" value="AAA_lid_3"/>
    <property type="match status" value="1"/>
</dbReference>
<organism evidence="22 23">
    <name type="scientific">Cladorrhinum samala</name>
    <dbReference type="NCBI Taxonomy" id="585594"/>
    <lineage>
        <taxon>Eukaryota</taxon>
        <taxon>Fungi</taxon>
        <taxon>Dikarya</taxon>
        <taxon>Ascomycota</taxon>
        <taxon>Pezizomycotina</taxon>
        <taxon>Sordariomycetes</taxon>
        <taxon>Sordariomycetidae</taxon>
        <taxon>Sordariales</taxon>
        <taxon>Podosporaceae</taxon>
        <taxon>Cladorrhinum</taxon>
    </lineage>
</organism>
<dbReference type="CDD" id="cd05008">
    <property type="entry name" value="SIS_GlmS_GlmD_1"/>
    <property type="match status" value="1"/>
</dbReference>
<feature type="domain" description="SIS" evidence="21">
    <location>
        <begin position="961"/>
        <end position="1102"/>
    </location>
</feature>
<keyword evidence="14" id="KW-0647">Proteasome</keyword>
<keyword evidence="8" id="KW-0963">Cytoplasm</keyword>
<dbReference type="FunFam" id="3.40.50.300:FF:000034">
    <property type="entry name" value="26S protease regulatory subunit 10B"/>
    <property type="match status" value="1"/>
</dbReference>
<comment type="similarity">
    <text evidence="6">Belongs to the AAA ATPase family.</text>
</comment>
<dbReference type="FunFam" id="3.40.50.10490:FF:000001">
    <property type="entry name" value="Glutamine--fructose-6-phosphate aminotransferase [isomerizing]"/>
    <property type="match status" value="1"/>
</dbReference>
<dbReference type="InterPro" id="IPR041569">
    <property type="entry name" value="AAA_lid_3"/>
</dbReference>
<dbReference type="GO" id="GO:0005524">
    <property type="term" value="F:ATP binding"/>
    <property type="evidence" value="ECO:0007669"/>
    <property type="project" value="UniProtKB-KW"/>
</dbReference>
<dbReference type="InterPro" id="IPR003960">
    <property type="entry name" value="ATPase_AAA_CS"/>
</dbReference>
<dbReference type="PRINTS" id="PR00830">
    <property type="entry name" value="ENDOLAPTASE"/>
</dbReference>
<dbReference type="InterPro" id="IPR047084">
    <property type="entry name" value="GFAT_N"/>
</dbReference>
<feature type="domain" description="SIS" evidence="21">
    <location>
        <begin position="789"/>
        <end position="928"/>
    </location>
</feature>
<keyword evidence="10" id="KW-0808">Transferase</keyword>
<evidence type="ECO:0000256" key="2">
    <source>
        <dbReference type="ARBA" id="ARBA00003267"/>
    </source>
</evidence>
<dbReference type="PROSITE" id="PS51464">
    <property type="entry name" value="SIS"/>
    <property type="match status" value="2"/>
</dbReference>
<evidence type="ECO:0000256" key="18">
    <source>
        <dbReference type="ARBA" id="ARBA00033302"/>
    </source>
</evidence>
<dbReference type="GO" id="GO:0005634">
    <property type="term" value="C:nucleus"/>
    <property type="evidence" value="ECO:0007669"/>
    <property type="project" value="UniProtKB-SubCell"/>
</dbReference>
<dbReference type="GO" id="GO:0006487">
    <property type="term" value="P:protein N-linked glycosylation"/>
    <property type="evidence" value="ECO:0007669"/>
    <property type="project" value="TreeGrafter"/>
</dbReference>
<dbReference type="InterPro" id="IPR003959">
    <property type="entry name" value="ATPase_AAA_core"/>
</dbReference>
<dbReference type="Proteomes" id="UP001321749">
    <property type="component" value="Unassembled WGS sequence"/>
</dbReference>
<dbReference type="CDD" id="cd05009">
    <property type="entry name" value="SIS_GlmS_GlmD_2"/>
    <property type="match status" value="1"/>
</dbReference>
<dbReference type="GO" id="GO:0004360">
    <property type="term" value="F:glutamine-fructose-6-phosphate transaminase (isomerizing) activity"/>
    <property type="evidence" value="ECO:0007669"/>
    <property type="project" value="UniProtKB-EC"/>
</dbReference>
<comment type="catalytic activity">
    <reaction evidence="1">
        <text>D-fructose 6-phosphate + L-glutamine = D-glucosamine 6-phosphate + L-glutamate</text>
        <dbReference type="Rhea" id="RHEA:13237"/>
        <dbReference type="ChEBI" id="CHEBI:29985"/>
        <dbReference type="ChEBI" id="CHEBI:58359"/>
        <dbReference type="ChEBI" id="CHEBI:58725"/>
        <dbReference type="ChEBI" id="CHEBI:61527"/>
        <dbReference type="EC" id="2.6.1.16"/>
    </reaction>
</comment>
<dbReference type="EC" id="2.6.1.16" evidence="7"/>
<dbReference type="InterPro" id="IPR001347">
    <property type="entry name" value="SIS_dom"/>
</dbReference>
<dbReference type="Pfam" id="PF01380">
    <property type="entry name" value="SIS"/>
    <property type="match status" value="2"/>
</dbReference>
<evidence type="ECO:0000259" key="21">
    <source>
        <dbReference type="PROSITE" id="PS51464"/>
    </source>
</evidence>
<evidence type="ECO:0000256" key="4">
    <source>
        <dbReference type="ARBA" id="ARBA00004496"/>
    </source>
</evidence>
<evidence type="ECO:0000256" key="7">
    <source>
        <dbReference type="ARBA" id="ARBA00012916"/>
    </source>
</evidence>
<dbReference type="InterPro" id="IPR046348">
    <property type="entry name" value="SIS_dom_sf"/>
</dbReference>
<keyword evidence="12" id="KW-0547">Nucleotide-binding</keyword>
<dbReference type="GO" id="GO:0000502">
    <property type="term" value="C:proteasome complex"/>
    <property type="evidence" value="ECO:0007669"/>
    <property type="project" value="UniProtKB-KW"/>
</dbReference>
<dbReference type="SUPFAM" id="SSF52540">
    <property type="entry name" value="P-loop containing nucleoside triphosphate hydrolases"/>
    <property type="match status" value="1"/>
</dbReference>
<accession>A0AAV9I0J7</accession>
<dbReference type="PROSITE" id="PS51278">
    <property type="entry name" value="GATASE_TYPE_2"/>
    <property type="match status" value="1"/>
</dbReference>
<dbReference type="InterPro" id="IPR032501">
    <property type="entry name" value="Prot_ATP_ID_OB_2nd"/>
</dbReference>
<keyword evidence="23" id="KW-1185">Reference proteome</keyword>
<proteinExistence type="inferred from homology"/>
<comment type="pathway">
    <text evidence="5">Nucleotide-sugar biosynthesis; UDP-N-acetyl-alpha-D-glucosamine biosynthesis; alpha-D-glucosamine 6-phosphate from D-fructose 6-phosphate: step 1/1.</text>
</comment>
<keyword evidence="22" id="KW-0645">Protease</keyword>
<evidence type="ECO:0000313" key="23">
    <source>
        <dbReference type="Proteomes" id="UP001321749"/>
    </source>
</evidence>
<dbReference type="PROSITE" id="PS00674">
    <property type="entry name" value="AAA"/>
    <property type="match status" value="1"/>
</dbReference>
<dbReference type="GO" id="GO:0006031">
    <property type="term" value="P:chitin biosynthetic process"/>
    <property type="evidence" value="ECO:0007669"/>
    <property type="project" value="UniProtKB-ARBA"/>
</dbReference>
<dbReference type="FunFam" id="2.40.50.140:FF:000027">
    <property type="entry name" value="26S protease regulatory subunit 10B"/>
    <property type="match status" value="1"/>
</dbReference>
<dbReference type="InterPro" id="IPR035466">
    <property type="entry name" value="GlmS/AgaS_SIS"/>
</dbReference>
<dbReference type="NCBIfam" id="NF001484">
    <property type="entry name" value="PRK00331.1"/>
    <property type="match status" value="1"/>
</dbReference>
<dbReference type="EMBL" id="MU864939">
    <property type="protein sequence ID" value="KAK4465474.1"/>
    <property type="molecule type" value="Genomic_DNA"/>
</dbReference>